<evidence type="ECO:0000313" key="2">
    <source>
        <dbReference type="Proteomes" id="UP000655208"/>
    </source>
</evidence>
<dbReference type="AlphaFoldDB" id="A0A917SMI7"/>
<name>A0A917SMI7_9ACTN</name>
<dbReference type="EMBL" id="BMNA01000001">
    <property type="protein sequence ID" value="GGL89948.1"/>
    <property type="molecule type" value="Genomic_DNA"/>
</dbReference>
<reference evidence="1" key="1">
    <citation type="journal article" date="2014" name="Int. J. Syst. Evol. Microbiol.">
        <title>Complete genome sequence of Corynebacterium casei LMG S-19264T (=DSM 44701T), isolated from a smear-ripened cheese.</title>
        <authorList>
            <consortium name="US DOE Joint Genome Institute (JGI-PGF)"/>
            <person name="Walter F."/>
            <person name="Albersmeier A."/>
            <person name="Kalinowski J."/>
            <person name="Ruckert C."/>
        </authorList>
    </citation>
    <scope>NUCLEOTIDE SEQUENCE</scope>
    <source>
        <strain evidence="1">CGMCC 4.7308</strain>
    </source>
</reference>
<keyword evidence="2" id="KW-1185">Reference proteome</keyword>
<dbReference type="Proteomes" id="UP000655208">
    <property type="component" value="Unassembled WGS sequence"/>
</dbReference>
<proteinExistence type="predicted"/>
<sequence length="73" mass="7649">MQVSGIAEAAVEGRGLVLRETGTGRLLSLVVTGGLTVPVGVPLRVRGELQAGIRSYRQQGTPLVVQAVDPIER</sequence>
<protein>
    <submittedName>
        <fullName evidence="1">Uncharacterized protein</fullName>
    </submittedName>
</protein>
<organism evidence="1 2">
    <name type="scientific">Nakamurella endophytica</name>
    <dbReference type="NCBI Taxonomy" id="1748367"/>
    <lineage>
        <taxon>Bacteria</taxon>
        <taxon>Bacillati</taxon>
        <taxon>Actinomycetota</taxon>
        <taxon>Actinomycetes</taxon>
        <taxon>Nakamurellales</taxon>
        <taxon>Nakamurellaceae</taxon>
        <taxon>Nakamurella</taxon>
    </lineage>
</organism>
<evidence type="ECO:0000313" key="1">
    <source>
        <dbReference type="EMBL" id="GGL89948.1"/>
    </source>
</evidence>
<gene>
    <name evidence="1" type="ORF">GCM10011594_07020</name>
</gene>
<comment type="caution">
    <text evidence="1">The sequence shown here is derived from an EMBL/GenBank/DDBJ whole genome shotgun (WGS) entry which is preliminary data.</text>
</comment>
<dbReference type="RefSeq" id="WP_188940032.1">
    <property type="nucleotide sequence ID" value="NZ_BMNA01000001.1"/>
</dbReference>
<reference evidence="1" key="2">
    <citation type="submission" date="2020-09" db="EMBL/GenBank/DDBJ databases">
        <authorList>
            <person name="Sun Q."/>
            <person name="Zhou Y."/>
        </authorList>
    </citation>
    <scope>NUCLEOTIDE SEQUENCE</scope>
    <source>
        <strain evidence="1">CGMCC 4.7308</strain>
    </source>
</reference>
<accession>A0A917SMI7</accession>